<dbReference type="RefSeq" id="WP_151077459.1">
    <property type="nucleotide sequence ID" value="NZ_CP047647.1"/>
</dbReference>
<feature type="domain" description="Glycosyltransferase subfamily 4-like N-terminal" evidence="1">
    <location>
        <begin position="25"/>
        <end position="175"/>
    </location>
</feature>
<proteinExistence type="predicted"/>
<dbReference type="EMBL" id="VTWU01000001">
    <property type="protein sequence ID" value="KAA9339776.1"/>
    <property type="molecule type" value="Genomic_DNA"/>
</dbReference>
<name>A0A7L4ZSZ7_9BACT</name>
<sequence>MENPAARSVRVLLASVLKPVDDTRMAEKVGRTLAEAGYEVHIAGRSSAPPAFVGGIRQHPIFQAQRLSFDRLAAQWRYWLLLHRLRPAVVIVHAPELLPLTLLWQWLEPRRAFLYDVRENYALNISTQQVYGGFSKRVLAGAIRRIELLAFRRAAGVLLAERSYADELRGLPAGRTYILENKYAGSAPTAAHPAILPMPTEPLRLLYSGTISSLNGVFDAVAWVQHLRQAWPAAQLSIIGFCQQPEELRRLQQLVAEHSSWLRLIGGAQPVPHQEILREIERHHVGLLPYQEHPSSWRCMPTKLYEYLAAGLPVLVPPNPLWEAEVRRHQAGIVVSFRQPLPAPNHLAQQLGGRRFYATGPVAEAHWSSEAPRLLAAVAAACTGR</sequence>
<comment type="caution">
    <text evidence="2">The sequence shown here is derived from an EMBL/GenBank/DDBJ whole genome shotgun (WGS) entry which is preliminary data.</text>
</comment>
<protein>
    <submittedName>
        <fullName evidence="2">Glycosyltransferase family 4 protein</fullName>
    </submittedName>
</protein>
<organism evidence="2 3">
    <name type="scientific">Hymenobacter busanensis</name>
    <dbReference type="NCBI Taxonomy" id="2607656"/>
    <lineage>
        <taxon>Bacteria</taxon>
        <taxon>Pseudomonadati</taxon>
        <taxon>Bacteroidota</taxon>
        <taxon>Cytophagia</taxon>
        <taxon>Cytophagales</taxon>
        <taxon>Hymenobacteraceae</taxon>
        <taxon>Hymenobacter</taxon>
    </lineage>
</organism>
<dbReference type="SUPFAM" id="SSF53756">
    <property type="entry name" value="UDP-Glycosyltransferase/glycogen phosphorylase"/>
    <property type="match status" value="1"/>
</dbReference>
<dbReference type="InterPro" id="IPR028098">
    <property type="entry name" value="Glyco_trans_4-like_N"/>
</dbReference>
<evidence type="ECO:0000313" key="3">
    <source>
        <dbReference type="Proteomes" id="UP000326380"/>
    </source>
</evidence>
<evidence type="ECO:0000313" key="2">
    <source>
        <dbReference type="EMBL" id="KAA9339776.1"/>
    </source>
</evidence>
<accession>A0A7L4ZSZ7</accession>
<dbReference type="GO" id="GO:0016757">
    <property type="term" value="F:glycosyltransferase activity"/>
    <property type="evidence" value="ECO:0007669"/>
    <property type="project" value="UniProtKB-ARBA"/>
</dbReference>
<keyword evidence="3" id="KW-1185">Reference proteome</keyword>
<dbReference type="Pfam" id="PF13692">
    <property type="entry name" value="Glyco_trans_1_4"/>
    <property type="match status" value="1"/>
</dbReference>
<gene>
    <name evidence="2" type="ORF">F0P96_03940</name>
</gene>
<dbReference type="Pfam" id="PF13579">
    <property type="entry name" value="Glyco_trans_4_4"/>
    <property type="match status" value="1"/>
</dbReference>
<dbReference type="Gene3D" id="3.40.50.2000">
    <property type="entry name" value="Glycogen Phosphorylase B"/>
    <property type="match status" value="1"/>
</dbReference>
<dbReference type="AlphaFoldDB" id="A0A7L4ZSZ7"/>
<dbReference type="Proteomes" id="UP000326380">
    <property type="component" value="Unassembled WGS sequence"/>
</dbReference>
<reference evidence="2 3" key="1">
    <citation type="submission" date="2019-09" db="EMBL/GenBank/DDBJ databases">
        <title>Genome sequence of Hymenobacter sp. M3.</title>
        <authorList>
            <person name="Srinivasan S."/>
        </authorList>
    </citation>
    <scope>NUCLEOTIDE SEQUENCE [LARGE SCALE GENOMIC DNA]</scope>
    <source>
        <strain evidence="2 3">M3</strain>
    </source>
</reference>
<evidence type="ECO:0000259" key="1">
    <source>
        <dbReference type="Pfam" id="PF13579"/>
    </source>
</evidence>